<keyword evidence="4 5" id="KW-0472">Membrane</keyword>
<dbReference type="InterPro" id="IPR023352">
    <property type="entry name" value="MAPEG-like_dom_sf"/>
</dbReference>
<dbReference type="Gene3D" id="1.20.120.550">
    <property type="entry name" value="Membrane associated eicosanoid/glutathione metabolism-like domain"/>
    <property type="match status" value="1"/>
</dbReference>
<gene>
    <name evidence="6" type="ORF">ACFOEX_04625</name>
</gene>
<evidence type="ECO:0000256" key="5">
    <source>
        <dbReference type="SAM" id="Phobius"/>
    </source>
</evidence>
<keyword evidence="3 5" id="KW-1133">Transmembrane helix</keyword>
<evidence type="ECO:0000256" key="2">
    <source>
        <dbReference type="ARBA" id="ARBA00022692"/>
    </source>
</evidence>
<keyword evidence="2 5" id="KW-0812">Transmembrane</keyword>
<dbReference type="Pfam" id="PF01124">
    <property type="entry name" value="MAPEG"/>
    <property type="match status" value="1"/>
</dbReference>
<name>A0ABV7LDM7_9HYPH</name>
<feature type="transmembrane region" description="Helical" evidence="5">
    <location>
        <begin position="116"/>
        <end position="138"/>
    </location>
</feature>
<dbReference type="SUPFAM" id="SSF161084">
    <property type="entry name" value="MAPEG domain-like"/>
    <property type="match status" value="1"/>
</dbReference>
<accession>A0ABV7LDM7</accession>
<protein>
    <submittedName>
        <fullName evidence="6">MAPEG family protein</fullName>
    </submittedName>
</protein>
<dbReference type="EMBL" id="JBHRUV010000018">
    <property type="protein sequence ID" value="MFC3265649.1"/>
    <property type="molecule type" value="Genomic_DNA"/>
</dbReference>
<sequence length="140" mass="15116">MSVQAVLLPVFALVLLTFALLFMLAAARRRALARGLVREADVAFNASAWPDDARRINDAYGNALAMPALFYVLVALALITRKADLVFVAMEWAYVAARAVQAAAHVRGLPMRIRGGAFGASVAILLLMWGIFAVRILFAA</sequence>
<evidence type="ECO:0000256" key="4">
    <source>
        <dbReference type="ARBA" id="ARBA00023136"/>
    </source>
</evidence>
<evidence type="ECO:0000256" key="1">
    <source>
        <dbReference type="ARBA" id="ARBA00004370"/>
    </source>
</evidence>
<organism evidence="6 7">
    <name type="scientific">Camelimonas abortus</name>
    <dbReference type="NCBI Taxonomy" id="1017184"/>
    <lineage>
        <taxon>Bacteria</taxon>
        <taxon>Pseudomonadati</taxon>
        <taxon>Pseudomonadota</taxon>
        <taxon>Alphaproteobacteria</taxon>
        <taxon>Hyphomicrobiales</taxon>
        <taxon>Chelatococcaceae</taxon>
        <taxon>Camelimonas</taxon>
    </lineage>
</organism>
<evidence type="ECO:0000256" key="3">
    <source>
        <dbReference type="ARBA" id="ARBA00022989"/>
    </source>
</evidence>
<reference evidence="7" key="1">
    <citation type="journal article" date="2019" name="Int. J. Syst. Evol. Microbiol.">
        <title>The Global Catalogue of Microorganisms (GCM) 10K type strain sequencing project: providing services to taxonomists for standard genome sequencing and annotation.</title>
        <authorList>
            <consortium name="The Broad Institute Genomics Platform"/>
            <consortium name="The Broad Institute Genome Sequencing Center for Infectious Disease"/>
            <person name="Wu L."/>
            <person name="Ma J."/>
        </authorList>
    </citation>
    <scope>NUCLEOTIDE SEQUENCE [LARGE SCALE GENOMIC DNA]</scope>
    <source>
        <strain evidence="7">CCM 7941</strain>
    </source>
</reference>
<comment type="subcellular location">
    <subcellularLocation>
        <location evidence="1">Membrane</location>
    </subcellularLocation>
</comment>
<proteinExistence type="predicted"/>
<evidence type="ECO:0000313" key="7">
    <source>
        <dbReference type="Proteomes" id="UP001595536"/>
    </source>
</evidence>
<feature type="transmembrane region" description="Helical" evidence="5">
    <location>
        <begin position="6"/>
        <end position="27"/>
    </location>
</feature>
<dbReference type="RefSeq" id="WP_376829677.1">
    <property type="nucleotide sequence ID" value="NZ_JBHLWR010000006.1"/>
</dbReference>
<dbReference type="InterPro" id="IPR001129">
    <property type="entry name" value="Membr-assoc_MAPEG"/>
</dbReference>
<keyword evidence="7" id="KW-1185">Reference proteome</keyword>
<evidence type="ECO:0000313" key="6">
    <source>
        <dbReference type="EMBL" id="MFC3265649.1"/>
    </source>
</evidence>
<dbReference type="Proteomes" id="UP001595536">
    <property type="component" value="Unassembled WGS sequence"/>
</dbReference>
<comment type="caution">
    <text evidence="6">The sequence shown here is derived from an EMBL/GenBank/DDBJ whole genome shotgun (WGS) entry which is preliminary data.</text>
</comment>
<feature type="transmembrane region" description="Helical" evidence="5">
    <location>
        <begin position="59"/>
        <end position="79"/>
    </location>
</feature>